<feature type="binding site" evidence="1">
    <location>
        <position position="187"/>
    </location>
    <ligand>
        <name>Ca(2+)</name>
        <dbReference type="ChEBI" id="CHEBI:29108"/>
    </ligand>
</feature>
<dbReference type="GeneID" id="64626693"/>
<dbReference type="EMBL" id="JABBWG010000010">
    <property type="protein sequence ID" value="KAG1818970.1"/>
    <property type="molecule type" value="Genomic_DNA"/>
</dbReference>
<keyword evidence="4" id="KW-1185">Reference proteome</keyword>
<dbReference type="GO" id="GO:0004252">
    <property type="term" value="F:serine-type endopeptidase activity"/>
    <property type="evidence" value="ECO:0007669"/>
    <property type="project" value="InterPro"/>
</dbReference>
<comment type="caution">
    <text evidence="3">The sequence shown here is derived from an EMBL/GenBank/DDBJ whole genome shotgun (WGS) entry which is preliminary data.</text>
</comment>
<dbReference type="SUPFAM" id="SSF52743">
    <property type="entry name" value="Subtilisin-like"/>
    <property type="match status" value="1"/>
</dbReference>
<evidence type="ECO:0000313" key="3">
    <source>
        <dbReference type="EMBL" id="KAG1818970.1"/>
    </source>
</evidence>
<accession>A0A9P7EEJ9</accession>
<dbReference type="Proteomes" id="UP000807769">
    <property type="component" value="Unassembled WGS sequence"/>
</dbReference>
<dbReference type="GO" id="GO:0008240">
    <property type="term" value="F:tripeptidyl-peptidase activity"/>
    <property type="evidence" value="ECO:0007669"/>
    <property type="project" value="TreeGrafter"/>
</dbReference>
<dbReference type="PROSITE" id="PS51695">
    <property type="entry name" value="SEDOLISIN"/>
    <property type="match status" value="1"/>
</dbReference>
<dbReference type="PANTHER" id="PTHR14218">
    <property type="entry name" value="PROTEASE S8 TRIPEPTIDYL PEPTIDASE I CLN2"/>
    <property type="match status" value="1"/>
</dbReference>
<protein>
    <submittedName>
        <fullName evidence="3">Peptidase S8/S53 domain-containing protein</fullName>
    </submittedName>
</protein>
<keyword evidence="1" id="KW-0479">Metal-binding</keyword>
<dbReference type="InterPro" id="IPR050819">
    <property type="entry name" value="Tripeptidyl-peptidase_I"/>
</dbReference>
<dbReference type="OrthoDB" id="409122at2759"/>
<dbReference type="PANTHER" id="PTHR14218:SF15">
    <property type="entry name" value="TRIPEPTIDYL-PEPTIDASE 1"/>
    <property type="match status" value="1"/>
</dbReference>
<feature type="binding site" evidence="1">
    <location>
        <position position="169"/>
    </location>
    <ligand>
        <name>Ca(2+)</name>
        <dbReference type="ChEBI" id="CHEBI:29108"/>
    </ligand>
</feature>
<feature type="domain" description="Peptidase S53" evidence="2">
    <location>
        <begin position="1"/>
        <end position="209"/>
    </location>
</feature>
<comment type="caution">
    <text evidence="1">Lacks conserved residue(s) required for the propagation of feature annotation.</text>
</comment>
<dbReference type="RefSeq" id="XP_041194647.1">
    <property type="nucleotide sequence ID" value="XM_041332676.1"/>
</dbReference>
<dbReference type="AlphaFoldDB" id="A0A9P7EEJ9"/>
<sequence>MISTSYGDDEQTVLCAYAIHVCTGMAALGACRVSLLFSSGDCGIGDTNSNPAMQVLSDLFNQGAQQPILTKSVTSVGGVVSIPEIAVPFSSGGFSNYFAHPVYQEAAVSAYLVMLAPHTYEVDLLSPAPDVHLLMWQHNQTISLLFFKAPLGFLNPFLYSIGYMALNDITDGNNPGCGTLGFNATVGWDPVTGYSTPNFKKLKDLVLAMP</sequence>
<keyword evidence="1" id="KW-0106">Calcium</keyword>
<evidence type="ECO:0000313" key="4">
    <source>
        <dbReference type="Proteomes" id="UP000807769"/>
    </source>
</evidence>
<dbReference type="InterPro" id="IPR030400">
    <property type="entry name" value="Sedolisin_dom"/>
</dbReference>
<evidence type="ECO:0000256" key="1">
    <source>
        <dbReference type="PROSITE-ProRule" id="PRU01032"/>
    </source>
</evidence>
<dbReference type="InterPro" id="IPR036852">
    <property type="entry name" value="Peptidase_S8/S53_dom_sf"/>
</dbReference>
<reference evidence="3" key="1">
    <citation type="journal article" date="2020" name="New Phytol.">
        <title>Comparative genomics reveals dynamic genome evolution in host specialist ectomycorrhizal fungi.</title>
        <authorList>
            <person name="Lofgren L.A."/>
            <person name="Nguyen N.H."/>
            <person name="Vilgalys R."/>
            <person name="Ruytinx J."/>
            <person name="Liao H.L."/>
            <person name="Branco S."/>
            <person name="Kuo A."/>
            <person name="LaButti K."/>
            <person name="Lipzen A."/>
            <person name="Andreopoulos W."/>
            <person name="Pangilinan J."/>
            <person name="Riley R."/>
            <person name="Hundley H."/>
            <person name="Na H."/>
            <person name="Barry K."/>
            <person name="Grigoriev I.V."/>
            <person name="Stajich J.E."/>
            <person name="Kennedy P.G."/>
        </authorList>
    </citation>
    <scope>NUCLEOTIDE SEQUENCE</scope>
    <source>
        <strain evidence="3">MN1</strain>
    </source>
</reference>
<proteinExistence type="predicted"/>
<dbReference type="GO" id="GO:0046872">
    <property type="term" value="F:metal ion binding"/>
    <property type="evidence" value="ECO:0007669"/>
    <property type="project" value="UniProtKB-UniRule"/>
</dbReference>
<feature type="binding site" evidence="1">
    <location>
        <position position="168"/>
    </location>
    <ligand>
        <name>Ca(2+)</name>
        <dbReference type="ChEBI" id="CHEBI:29108"/>
    </ligand>
</feature>
<feature type="binding site" evidence="1">
    <location>
        <position position="189"/>
    </location>
    <ligand>
        <name>Ca(2+)</name>
        <dbReference type="ChEBI" id="CHEBI:29108"/>
    </ligand>
</feature>
<evidence type="ECO:0000259" key="2">
    <source>
        <dbReference type="PROSITE" id="PS51695"/>
    </source>
</evidence>
<comment type="cofactor">
    <cofactor evidence="1">
        <name>Ca(2+)</name>
        <dbReference type="ChEBI" id="CHEBI:29108"/>
    </cofactor>
    <text evidence="1">Binds 1 Ca(2+) ion per subunit.</text>
</comment>
<dbReference type="GO" id="GO:0006508">
    <property type="term" value="P:proteolysis"/>
    <property type="evidence" value="ECO:0007669"/>
    <property type="project" value="InterPro"/>
</dbReference>
<gene>
    <name evidence="3" type="ORF">BJ212DRAFT_1298271</name>
</gene>
<organism evidence="3 4">
    <name type="scientific">Suillus subaureus</name>
    <dbReference type="NCBI Taxonomy" id="48587"/>
    <lineage>
        <taxon>Eukaryota</taxon>
        <taxon>Fungi</taxon>
        <taxon>Dikarya</taxon>
        <taxon>Basidiomycota</taxon>
        <taxon>Agaricomycotina</taxon>
        <taxon>Agaricomycetes</taxon>
        <taxon>Agaricomycetidae</taxon>
        <taxon>Boletales</taxon>
        <taxon>Suillineae</taxon>
        <taxon>Suillaceae</taxon>
        <taxon>Suillus</taxon>
    </lineage>
</organism>
<dbReference type="Gene3D" id="3.40.50.200">
    <property type="entry name" value="Peptidase S8/S53 domain"/>
    <property type="match status" value="2"/>
</dbReference>
<name>A0A9P7EEJ9_9AGAM</name>